<sequence length="469" mass="52242">MSPLARSFLTFAAGSRSGWSALFLTLGMQPYHPRPASTTLSTTTKVAPSPAPYPPLTTGDPIRASVNHLLTKAFSLPCSTAAQAFTQLVQPTSRFQLALDALLPVLDSDTSAELAQRILVSFILYSLYAPHPVTINPFKSALLVVYLKEREKAVSIANEGGISPNEQFVWVLWKILKGDGNDIGPYSPSTLSRCPLPPKLRAINLVLDEELYHSISDIDDSTYFYFQDQNRRSASSDTNDSKYTTIHDIPPLSRPPSSLEEDRRNERLVHGMKLLMTARDRVLTLSEQRMLAPIITDLATSKIITSTDLTHIIAYNPIIAHPILVSLLTNANPDNNNPRPFIDILPFLPPTLPTFDLYGRLLRDQTQVTVPGFSTVADLVLLEVLGRFIHECINWVDRAEREERNGNISDDRVAKGIQNLCRFYASLIKLRLVDPACDADSTEMAHFTLAHSRFEEANALYRIIATSRF</sequence>
<reference evidence="2 3" key="1">
    <citation type="submission" date="2020-01" db="EMBL/GenBank/DDBJ databases">
        <authorList>
            <person name="Gupta K D."/>
        </authorList>
    </citation>
    <scope>NUCLEOTIDE SEQUENCE [LARGE SCALE GENOMIC DNA]</scope>
</reference>
<dbReference type="Proteomes" id="UP000467700">
    <property type="component" value="Unassembled WGS sequence"/>
</dbReference>
<protein>
    <recommendedName>
        <fullName evidence="4">CCR4-NOT transcription complex subunit 11</fullName>
    </recommendedName>
</protein>
<organism evidence="2 3">
    <name type="scientific">Cyclocybe aegerita</name>
    <name type="common">Black poplar mushroom</name>
    <name type="synonym">Agrocybe aegerita</name>
    <dbReference type="NCBI Taxonomy" id="1973307"/>
    <lineage>
        <taxon>Eukaryota</taxon>
        <taxon>Fungi</taxon>
        <taxon>Dikarya</taxon>
        <taxon>Basidiomycota</taxon>
        <taxon>Agaricomycotina</taxon>
        <taxon>Agaricomycetes</taxon>
        <taxon>Agaricomycetidae</taxon>
        <taxon>Agaricales</taxon>
        <taxon>Agaricineae</taxon>
        <taxon>Bolbitiaceae</taxon>
        <taxon>Cyclocybe</taxon>
    </lineage>
</organism>
<dbReference type="OrthoDB" id="3226845at2759"/>
<evidence type="ECO:0008006" key="4">
    <source>
        <dbReference type="Google" id="ProtNLM"/>
    </source>
</evidence>
<dbReference type="EMBL" id="CACVBS010000042">
    <property type="protein sequence ID" value="CAA7264022.1"/>
    <property type="molecule type" value="Genomic_DNA"/>
</dbReference>
<dbReference type="Pfam" id="PF10155">
    <property type="entry name" value="CNOT11"/>
    <property type="match status" value="1"/>
</dbReference>
<proteinExistence type="predicted"/>
<evidence type="ECO:0000313" key="3">
    <source>
        <dbReference type="Proteomes" id="UP000467700"/>
    </source>
</evidence>
<evidence type="ECO:0000313" key="2">
    <source>
        <dbReference type="EMBL" id="CAA7264022.1"/>
    </source>
</evidence>
<dbReference type="GO" id="GO:0030014">
    <property type="term" value="C:CCR4-NOT complex"/>
    <property type="evidence" value="ECO:0007669"/>
    <property type="project" value="InterPro"/>
</dbReference>
<gene>
    <name evidence="2" type="ORF">AAE3_LOCUS6256</name>
</gene>
<accession>A0A8S0WS05</accession>
<keyword evidence="3" id="KW-1185">Reference proteome</keyword>
<comment type="caution">
    <text evidence="2">The sequence shown here is derived from an EMBL/GenBank/DDBJ whole genome shotgun (WGS) entry which is preliminary data.</text>
</comment>
<feature type="compositionally biased region" description="Polar residues" evidence="1">
    <location>
        <begin position="232"/>
        <end position="244"/>
    </location>
</feature>
<name>A0A8S0WS05_CYCAE</name>
<dbReference type="AlphaFoldDB" id="A0A8S0WS05"/>
<feature type="region of interest" description="Disordered" evidence="1">
    <location>
        <begin position="232"/>
        <end position="263"/>
    </location>
</feature>
<dbReference type="InterPro" id="IPR019312">
    <property type="entry name" value="CNOT11"/>
</dbReference>
<evidence type="ECO:0000256" key="1">
    <source>
        <dbReference type="SAM" id="MobiDB-lite"/>
    </source>
</evidence>